<dbReference type="GO" id="GO:0016301">
    <property type="term" value="F:kinase activity"/>
    <property type="evidence" value="ECO:0007669"/>
    <property type="project" value="UniProtKB-KW"/>
</dbReference>
<comment type="caution">
    <text evidence="9">The sequence shown here is derived from an EMBL/GenBank/DDBJ whole genome shotgun (WGS) entry which is preliminary data.</text>
</comment>
<keyword evidence="5" id="KW-0418">Kinase</keyword>
<evidence type="ECO:0000256" key="7">
    <source>
        <dbReference type="ARBA" id="ARBA00022909"/>
    </source>
</evidence>
<dbReference type="InterPro" id="IPR000550">
    <property type="entry name" value="Hppk"/>
</dbReference>
<dbReference type="InterPro" id="IPR035907">
    <property type="entry name" value="Hppk_sf"/>
</dbReference>
<comment type="pathway">
    <text evidence="1">Cofactor biosynthesis; tetrahydrofolate biosynthesis; 2-amino-4-hydroxy-6-hydroxymethyl-7,8-dihydropteridine diphosphate from 7,8-dihydroneopterin triphosphate: step 4/4.</text>
</comment>
<name>A0A1S8CY13_9GAMM</name>
<dbReference type="Gene3D" id="3.30.70.560">
    <property type="entry name" value="7,8-Dihydro-6-hydroxymethylpterin-pyrophosphokinase HPPK"/>
    <property type="match status" value="1"/>
</dbReference>
<dbReference type="OrthoDB" id="9790168at2"/>
<evidence type="ECO:0000313" key="9">
    <source>
        <dbReference type="EMBL" id="ONG42253.1"/>
    </source>
</evidence>
<dbReference type="GO" id="GO:0003848">
    <property type="term" value="F:2-amino-4-hydroxy-6-hydroxymethyldihydropteridine diphosphokinase activity"/>
    <property type="evidence" value="ECO:0007669"/>
    <property type="project" value="UniProtKB-EC"/>
</dbReference>
<dbReference type="Pfam" id="PF01288">
    <property type="entry name" value="HPPK"/>
    <property type="match status" value="1"/>
</dbReference>
<evidence type="ECO:0000256" key="2">
    <source>
        <dbReference type="ARBA" id="ARBA00013253"/>
    </source>
</evidence>
<gene>
    <name evidence="9" type="ORF">BKE30_00100</name>
</gene>
<evidence type="ECO:0000259" key="8">
    <source>
        <dbReference type="Pfam" id="PF01288"/>
    </source>
</evidence>
<feature type="domain" description="7,8-dihydro-6-hydroxymethylpterin-pyrophosphokinase" evidence="8">
    <location>
        <begin position="10"/>
        <end position="112"/>
    </location>
</feature>
<dbReference type="AlphaFoldDB" id="A0A1S8CY13"/>
<dbReference type="UniPathway" id="UPA00077">
    <property type="reaction ID" value="UER00155"/>
</dbReference>
<dbReference type="EMBL" id="MLCN01000001">
    <property type="protein sequence ID" value="ONG42253.1"/>
    <property type="molecule type" value="Genomic_DNA"/>
</dbReference>
<dbReference type="GO" id="GO:0005524">
    <property type="term" value="F:ATP binding"/>
    <property type="evidence" value="ECO:0007669"/>
    <property type="project" value="UniProtKB-KW"/>
</dbReference>
<evidence type="ECO:0000256" key="5">
    <source>
        <dbReference type="ARBA" id="ARBA00022777"/>
    </source>
</evidence>
<protein>
    <recommendedName>
        <fullName evidence="2">2-amino-4-hydroxy-6-hydroxymethyldihydropteridine diphosphokinase</fullName>
        <ecNumber evidence="2">2.7.6.3</ecNumber>
    </recommendedName>
</protein>
<dbReference type="SUPFAM" id="SSF55083">
    <property type="entry name" value="6-hydroxymethyl-7,8-dihydropterin pyrophosphokinase, HPPK"/>
    <property type="match status" value="1"/>
</dbReference>
<proteinExistence type="predicted"/>
<evidence type="ECO:0000313" key="10">
    <source>
        <dbReference type="Proteomes" id="UP000192132"/>
    </source>
</evidence>
<evidence type="ECO:0000256" key="3">
    <source>
        <dbReference type="ARBA" id="ARBA00022679"/>
    </source>
</evidence>
<dbReference type="Proteomes" id="UP000192132">
    <property type="component" value="Unassembled WGS sequence"/>
</dbReference>
<keyword evidence="3" id="KW-0808">Transferase</keyword>
<sequence>MSAIVTLYALAISSNQNREHWTRYAMQQLEGLGECQFSRIYQIPCRQGKGADYYNLAVLLQTHLNFAQLDAFLKQLEVQAGRIRPSHHIPLDMDIVAHGATISSLQPVASRLPLPFDAVKPLSELWQDCPAADASMPYQIVNQ</sequence>
<dbReference type="GO" id="GO:0046656">
    <property type="term" value="P:folic acid biosynthetic process"/>
    <property type="evidence" value="ECO:0007669"/>
    <property type="project" value="UniProtKB-KW"/>
</dbReference>
<reference evidence="9 10" key="1">
    <citation type="submission" date="2016-10" db="EMBL/GenBank/DDBJ databases">
        <title>Draft Genome sequence of Alkanindiges sp. strain H1.</title>
        <authorList>
            <person name="Subhash Y."/>
            <person name="Lee S."/>
        </authorList>
    </citation>
    <scope>NUCLEOTIDE SEQUENCE [LARGE SCALE GENOMIC DNA]</scope>
    <source>
        <strain evidence="9 10">H1</strain>
    </source>
</reference>
<dbReference type="GO" id="GO:0046654">
    <property type="term" value="P:tetrahydrofolate biosynthetic process"/>
    <property type="evidence" value="ECO:0007669"/>
    <property type="project" value="UniProtKB-UniPathway"/>
</dbReference>
<evidence type="ECO:0000256" key="4">
    <source>
        <dbReference type="ARBA" id="ARBA00022741"/>
    </source>
</evidence>
<dbReference type="STRING" id="1907941.BKE30_00100"/>
<keyword evidence="4" id="KW-0547">Nucleotide-binding</keyword>
<dbReference type="EC" id="2.7.6.3" evidence="2"/>
<accession>A0A1S8CY13</accession>
<keyword evidence="7" id="KW-0289">Folate biosynthesis</keyword>
<evidence type="ECO:0000256" key="6">
    <source>
        <dbReference type="ARBA" id="ARBA00022840"/>
    </source>
</evidence>
<organism evidence="9 10">
    <name type="scientific">Alkanindiges hydrocarboniclasticus</name>
    <dbReference type="NCBI Taxonomy" id="1907941"/>
    <lineage>
        <taxon>Bacteria</taxon>
        <taxon>Pseudomonadati</taxon>
        <taxon>Pseudomonadota</taxon>
        <taxon>Gammaproteobacteria</taxon>
        <taxon>Moraxellales</taxon>
        <taxon>Moraxellaceae</taxon>
        <taxon>Alkanindiges</taxon>
    </lineage>
</organism>
<evidence type="ECO:0000256" key="1">
    <source>
        <dbReference type="ARBA" id="ARBA00005051"/>
    </source>
</evidence>
<keyword evidence="10" id="KW-1185">Reference proteome</keyword>
<keyword evidence="6" id="KW-0067">ATP-binding</keyword>